<sequence length="337" mass="37417">MRRIREGLNRDDRKGKRQSQLNSLPFRPSRQGPTFPTRQHPHPPPFGHSATRRDYDATTRPRIASCGARMGARLTRVRTKSLITVCGLVSTELTVICPCALGEIGADATVCRISPIWHVTAVQGNVPINAPIAHWSKGTEHTPEAILMPDQGTIPMRRRTERRAHGLEEVEDGDLAVDDRREAVVLVDEVPWRALRVRAMAEGKKRVMMGVSGVAKMVERTEPIVVNVVCKRVAQKGESNVPVNIFYSPQKSVPAPIKSVETLTSNTLPVPSEFPSEGLDLTNRMGKDGPIRSSRVLVICRGQSNWKCPERTNNEGGGQREEKDDKEKWGVVLLLLQ</sequence>
<organism evidence="1 2">
    <name type="scientific">Acaulospora colombiana</name>
    <dbReference type="NCBI Taxonomy" id="27376"/>
    <lineage>
        <taxon>Eukaryota</taxon>
        <taxon>Fungi</taxon>
        <taxon>Fungi incertae sedis</taxon>
        <taxon>Mucoromycota</taxon>
        <taxon>Glomeromycotina</taxon>
        <taxon>Glomeromycetes</taxon>
        <taxon>Diversisporales</taxon>
        <taxon>Acaulosporaceae</taxon>
        <taxon>Acaulospora</taxon>
    </lineage>
</organism>
<evidence type="ECO:0000313" key="2">
    <source>
        <dbReference type="Proteomes" id="UP000789525"/>
    </source>
</evidence>
<reference evidence="1" key="1">
    <citation type="submission" date="2021-06" db="EMBL/GenBank/DDBJ databases">
        <authorList>
            <person name="Kallberg Y."/>
            <person name="Tangrot J."/>
            <person name="Rosling A."/>
        </authorList>
    </citation>
    <scope>NUCLEOTIDE SEQUENCE</scope>
    <source>
        <strain evidence="1">CL356</strain>
    </source>
</reference>
<accession>A0ACA9LN44</accession>
<proteinExistence type="predicted"/>
<gene>
    <name evidence="1" type="ORF">ACOLOM_LOCUS4458</name>
</gene>
<name>A0ACA9LN44_9GLOM</name>
<dbReference type="Proteomes" id="UP000789525">
    <property type="component" value="Unassembled WGS sequence"/>
</dbReference>
<keyword evidence="2" id="KW-1185">Reference proteome</keyword>
<comment type="caution">
    <text evidence="1">The sequence shown here is derived from an EMBL/GenBank/DDBJ whole genome shotgun (WGS) entry which is preliminary data.</text>
</comment>
<evidence type="ECO:0000313" key="1">
    <source>
        <dbReference type="EMBL" id="CAG8540551.1"/>
    </source>
</evidence>
<protein>
    <submittedName>
        <fullName evidence="1">11835_t:CDS:1</fullName>
    </submittedName>
</protein>
<dbReference type="EMBL" id="CAJVPT010007338">
    <property type="protein sequence ID" value="CAG8540551.1"/>
    <property type="molecule type" value="Genomic_DNA"/>
</dbReference>